<name>A0A5C1YM58_9PROT</name>
<dbReference type="AlphaFoldDB" id="A0A5C1YM58"/>
<dbReference type="SUPFAM" id="SSF48452">
    <property type="entry name" value="TPR-like"/>
    <property type="match status" value="1"/>
</dbReference>
<dbReference type="KEGG" id="acek:FLP30_00920"/>
<dbReference type="NCBIfam" id="TIGR03142">
    <property type="entry name" value="cytochro_ccmI"/>
    <property type="match status" value="1"/>
</dbReference>
<organism evidence="2 3">
    <name type="scientific">Acetobacter vaccinii</name>
    <dbReference type="NCBI Taxonomy" id="2592655"/>
    <lineage>
        <taxon>Bacteria</taxon>
        <taxon>Pseudomonadati</taxon>
        <taxon>Pseudomonadota</taxon>
        <taxon>Alphaproteobacteria</taxon>
        <taxon>Acetobacterales</taxon>
        <taxon>Acetobacteraceae</taxon>
        <taxon>Acetobacter</taxon>
    </lineage>
</organism>
<dbReference type="EMBL" id="CP043506">
    <property type="protein sequence ID" value="QEO16495.1"/>
    <property type="molecule type" value="Genomic_DNA"/>
</dbReference>
<accession>A0A5C1YM58</accession>
<gene>
    <name evidence="2" type="primary">ccmI</name>
    <name evidence="2" type="ORF">FLP30_00920</name>
</gene>
<keyword evidence="1" id="KW-0201">Cytochrome c-type biogenesis</keyword>
<dbReference type="Gene3D" id="1.25.40.10">
    <property type="entry name" value="Tetratricopeptide repeat domain"/>
    <property type="match status" value="1"/>
</dbReference>
<protein>
    <submittedName>
        <fullName evidence="2">C-type cytochrome biogenesis protein CcmI</fullName>
    </submittedName>
</protein>
<reference evidence="2 3" key="1">
    <citation type="submission" date="2019-09" db="EMBL/GenBank/DDBJ databases">
        <title>Genome sequencing of strain KACC 21233.</title>
        <authorList>
            <person name="Heo J."/>
            <person name="Kim S.-J."/>
            <person name="Kim J.-S."/>
            <person name="Hong S.-B."/>
            <person name="Kwon S.-W."/>
        </authorList>
    </citation>
    <scope>NUCLEOTIDE SEQUENCE [LARGE SCALE GENOMIC DNA]</scope>
    <source>
        <strain evidence="2 3">KACC 21233</strain>
    </source>
</reference>
<proteinExistence type="predicted"/>
<dbReference type="InterPro" id="IPR011990">
    <property type="entry name" value="TPR-like_helical_dom_sf"/>
</dbReference>
<dbReference type="RefSeq" id="WP_149277936.1">
    <property type="nucleotide sequence ID" value="NZ_CP043506.1"/>
</dbReference>
<evidence type="ECO:0000313" key="3">
    <source>
        <dbReference type="Proteomes" id="UP000324536"/>
    </source>
</evidence>
<dbReference type="InterPro" id="IPR017560">
    <property type="entry name" value="Cyt_c_biogenesis_CcmI"/>
</dbReference>
<dbReference type="OrthoDB" id="9815847at2"/>
<dbReference type="GO" id="GO:0017004">
    <property type="term" value="P:cytochrome complex assembly"/>
    <property type="evidence" value="ECO:0007669"/>
    <property type="project" value="UniProtKB-KW"/>
</dbReference>
<sequence>MIWLSIAALSLLALAPAIWALLRRQHVLHDERTAALTLHEAQLGEVERDLTIGLIAPEEHAVARLEIQRRILAADMAPTGGSTASSTRLAWLGLTLTPIAATLLYLTNGYPTLPAQPLAPRLAAQQAQAGREDAIVAQLRQALTTLPDTDPNRRQGYLLLGQAEAARDHYEEAAQAWGHALALGFEPELAARTAEAMTRASHRVTPEALALFRKALDTAPKTVPWRDAAQARIAQGEHDQDNP</sequence>
<keyword evidence="3" id="KW-1185">Reference proteome</keyword>
<evidence type="ECO:0000313" key="2">
    <source>
        <dbReference type="EMBL" id="QEO16495.1"/>
    </source>
</evidence>
<dbReference type="Proteomes" id="UP000324536">
    <property type="component" value="Chromosome"/>
</dbReference>
<evidence type="ECO:0000256" key="1">
    <source>
        <dbReference type="ARBA" id="ARBA00022748"/>
    </source>
</evidence>